<reference evidence="1" key="1">
    <citation type="journal article" date="2014" name="Nat. Genet.">
        <title>The genome of the stress-tolerant wild tomato species Solanum pennellii.</title>
        <authorList>
            <person name="Bolger A."/>
            <person name="Scossa F."/>
            <person name="Bolger M.E."/>
            <person name="Lanz C."/>
            <person name="Maumus F."/>
            <person name="Tohge T."/>
            <person name="Quesneville H."/>
            <person name="Alseekh S."/>
            <person name="Sorensen I."/>
            <person name="Lichtenstein G."/>
            <person name="Fich E.A."/>
            <person name="Conte M."/>
            <person name="Keller H."/>
            <person name="Schneeberger K."/>
            <person name="Schwacke R."/>
            <person name="Ofner I."/>
            <person name="Vrebalov J."/>
            <person name="Xu Y."/>
            <person name="Osorio S."/>
            <person name="Aflitos S.A."/>
            <person name="Schijlen E."/>
            <person name="Jimenez-Gomez J.M."/>
            <person name="Ryngajllo M."/>
            <person name="Kimura S."/>
            <person name="Kumar R."/>
            <person name="Koenig D."/>
            <person name="Headland L.R."/>
            <person name="Maloof J.N."/>
            <person name="Sinha N."/>
            <person name="van Ham R.C."/>
            <person name="Lankhorst R.K."/>
            <person name="Mao L."/>
            <person name="Vogel A."/>
            <person name="Arsova B."/>
            <person name="Panstruga R."/>
            <person name="Fei Z."/>
            <person name="Rose J.K."/>
            <person name="Zamir D."/>
            <person name="Carrari F."/>
            <person name="Giovannoni J.J."/>
            <person name="Weigel D."/>
            <person name="Usadel B."/>
            <person name="Fernie A.R."/>
        </authorList>
    </citation>
    <scope>NUCLEOTIDE SEQUENCE [LARGE SCALE GENOMIC DNA]</scope>
    <source>
        <strain evidence="1">cv. LA0716</strain>
    </source>
</reference>
<evidence type="ECO:0000313" key="1">
    <source>
        <dbReference type="Proteomes" id="UP000694930"/>
    </source>
</evidence>
<dbReference type="RefSeq" id="XP_027773161.1">
    <property type="nucleotide sequence ID" value="XM_027917360.1"/>
</dbReference>
<organism evidence="1 2">
    <name type="scientific">Solanum pennellii</name>
    <name type="common">Tomato</name>
    <name type="synonym">Lycopersicon pennellii</name>
    <dbReference type="NCBI Taxonomy" id="28526"/>
    <lineage>
        <taxon>Eukaryota</taxon>
        <taxon>Viridiplantae</taxon>
        <taxon>Streptophyta</taxon>
        <taxon>Embryophyta</taxon>
        <taxon>Tracheophyta</taxon>
        <taxon>Spermatophyta</taxon>
        <taxon>Magnoliopsida</taxon>
        <taxon>eudicotyledons</taxon>
        <taxon>Gunneridae</taxon>
        <taxon>Pentapetalae</taxon>
        <taxon>asterids</taxon>
        <taxon>lamiids</taxon>
        <taxon>Solanales</taxon>
        <taxon>Solanaceae</taxon>
        <taxon>Solanoideae</taxon>
        <taxon>Solaneae</taxon>
        <taxon>Solanum</taxon>
        <taxon>Solanum subgen. Lycopersicon</taxon>
    </lineage>
</organism>
<accession>A0ABM1VBP3</accession>
<keyword evidence="1" id="KW-1185">Reference proteome</keyword>
<dbReference type="GeneID" id="107019684"/>
<protein>
    <submittedName>
        <fullName evidence="2">Protein UNUSUAL FLORAL ORGANS-like</fullName>
    </submittedName>
</protein>
<reference evidence="2" key="2">
    <citation type="submission" date="2025-08" db="UniProtKB">
        <authorList>
            <consortium name="RefSeq"/>
        </authorList>
    </citation>
    <scope>IDENTIFICATION</scope>
</reference>
<name>A0ABM1VBP3_SOLPN</name>
<dbReference type="Proteomes" id="UP000694930">
    <property type="component" value="Chromosome 5"/>
</dbReference>
<gene>
    <name evidence="2" type="primary">LOC107019684</name>
</gene>
<evidence type="ECO:0000313" key="2">
    <source>
        <dbReference type="RefSeq" id="XP_027773161.1"/>
    </source>
</evidence>
<sequence>MKNSSDSGVCSVEGYLFDPDNLCWYRLSFALIPQGFSPVSSSGGLICFVSDESGSKNILLCNPLVGSIIPLPPTLRLRLFPSIGLTITNTSIDIAVAGDDLISPYAVKNLTTESFHIDGNGFYSMVYNFNTSKIMQF</sequence>
<proteinExistence type="predicted"/>